<sequence>MITDILKKEYQYKIDRVKSYIAKNQLMLQKGINYDAERKELLANGFYTTKSYEYGEDRVNDYEPVVIDGYNSGVADYFLISSRTHVWAMQILLLPLRKSYGSKLWVYLAIIALKACGLVGHGLCAKLMKLLIWVVVVLI</sequence>
<dbReference type="Proteomes" id="UP001374599">
    <property type="component" value="Unassembled WGS sequence"/>
</dbReference>
<gene>
    <name evidence="1" type="ORF">AN2V17_34650</name>
</gene>
<evidence type="ECO:0000313" key="2">
    <source>
        <dbReference type="Proteomes" id="UP001374599"/>
    </source>
</evidence>
<comment type="caution">
    <text evidence="1">The sequence shown here is derived from an EMBL/GenBank/DDBJ whole genome shotgun (WGS) entry which is preliminary data.</text>
</comment>
<accession>A0ACB5UQS5</accession>
<keyword evidence="2" id="KW-1185">Reference proteome</keyword>
<name>A0ACB5UQS5_9FIRM</name>
<organism evidence="1 2">
    <name type="scientific">Vallitalea maricola</name>
    <dbReference type="NCBI Taxonomy" id="3074433"/>
    <lineage>
        <taxon>Bacteria</taxon>
        <taxon>Bacillati</taxon>
        <taxon>Bacillota</taxon>
        <taxon>Clostridia</taxon>
        <taxon>Lachnospirales</taxon>
        <taxon>Vallitaleaceae</taxon>
        <taxon>Vallitalea</taxon>
    </lineage>
</organism>
<proteinExistence type="predicted"/>
<dbReference type="EMBL" id="BTPU01000063">
    <property type="protein sequence ID" value="GMQ64228.1"/>
    <property type="molecule type" value="Genomic_DNA"/>
</dbReference>
<protein>
    <submittedName>
        <fullName evidence="1">Uncharacterized protein</fullName>
    </submittedName>
</protein>
<reference evidence="1" key="1">
    <citation type="submission" date="2023-09" db="EMBL/GenBank/DDBJ databases">
        <title>Vallitalea sediminicola and Vallitalea maricola sp. nov., anaerobic bacteria isolated from marine sediment.</title>
        <authorList>
            <person name="Hirano S."/>
            <person name="Maeda A."/>
            <person name="Terahara T."/>
            <person name="Mori K."/>
            <person name="Hamada M."/>
            <person name="Matsumoto R."/>
            <person name="Kobayashi T."/>
        </authorList>
    </citation>
    <scope>NUCLEOTIDE SEQUENCE</scope>
    <source>
        <strain evidence="1">AN17-2</strain>
    </source>
</reference>
<evidence type="ECO:0000313" key="1">
    <source>
        <dbReference type="EMBL" id="GMQ64228.1"/>
    </source>
</evidence>